<evidence type="ECO:0000256" key="5">
    <source>
        <dbReference type="ARBA" id="ARBA00022856"/>
    </source>
</evidence>
<dbReference type="GO" id="GO:1904680">
    <property type="term" value="F:peptide transmembrane transporter activity"/>
    <property type="evidence" value="ECO:0007669"/>
    <property type="project" value="TreeGrafter"/>
</dbReference>
<accession>A0A0R1SMK1</accession>
<dbReference type="FunFam" id="3.90.76.10:FF:000001">
    <property type="entry name" value="Oligopeptide ABC transporter substrate-binding protein"/>
    <property type="match status" value="1"/>
</dbReference>
<evidence type="ECO:0000256" key="6">
    <source>
        <dbReference type="SAM" id="SignalP"/>
    </source>
</evidence>
<dbReference type="GO" id="GO:0030313">
    <property type="term" value="C:cell envelope"/>
    <property type="evidence" value="ECO:0007669"/>
    <property type="project" value="UniProtKB-SubCell"/>
</dbReference>
<evidence type="ECO:0000256" key="1">
    <source>
        <dbReference type="ARBA" id="ARBA00004196"/>
    </source>
</evidence>
<feature type="chain" id="PRO_5039625182" evidence="6">
    <location>
        <begin position="21"/>
        <end position="532"/>
    </location>
</feature>
<dbReference type="Gene3D" id="3.90.76.10">
    <property type="entry name" value="Dipeptide-binding Protein, Domain 1"/>
    <property type="match status" value="1"/>
</dbReference>
<dbReference type="CDD" id="cd08504">
    <property type="entry name" value="PBP2_OppA"/>
    <property type="match status" value="1"/>
</dbReference>
<dbReference type="PIRSF" id="PIRSF002741">
    <property type="entry name" value="MppA"/>
    <property type="match status" value="1"/>
</dbReference>
<dbReference type="InterPro" id="IPR039424">
    <property type="entry name" value="SBP_5"/>
</dbReference>
<dbReference type="RefSeq" id="WP_057864195.1">
    <property type="nucleotide sequence ID" value="NZ_AZEY01000029.1"/>
</dbReference>
<dbReference type="AlphaFoldDB" id="A0A0R1SMK1"/>
<feature type="signal peptide" evidence="6">
    <location>
        <begin position="1"/>
        <end position="20"/>
    </location>
</feature>
<keyword evidence="5" id="KW-0653">Protein transport</keyword>
<feature type="domain" description="Solute-binding protein family 5" evidence="7">
    <location>
        <begin position="73"/>
        <end position="454"/>
    </location>
</feature>
<proteinExistence type="inferred from homology"/>
<name>A0A0R1SMK1_9LACO</name>
<comment type="similarity">
    <text evidence="2">Belongs to the bacterial solute-binding protein 5 family.</text>
</comment>
<evidence type="ECO:0000256" key="2">
    <source>
        <dbReference type="ARBA" id="ARBA00005695"/>
    </source>
</evidence>
<comment type="caution">
    <text evidence="8">The sequence shown here is derived from an EMBL/GenBank/DDBJ whole genome shotgun (WGS) entry which is preliminary data.</text>
</comment>
<evidence type="ECO:0000256" key="4">
    <source>
        <dbReference type="ARBA" id="ARBA00022729"/>
    </source>
</evidence>
<evidence type="ECO:0000256" key="3">
    <source>
        <dbReference type="ARBA" id="ARBA00022448"/>
    </source>
</evidence>
<dbReference type="PATRIC" id="fig|1423739.3.peg.2699"/>
<dbReference type="PROSITE" id="PS51257">
    <property type="entry name" value="PROKAR_LIPOPROTEIN"/>
    <property type="match status" value="1"/>
</dbReference>
<dbReference type="GO" id="GO:0015833">
    <property type="term" value="P:peptide transport"/>
    <property type="evidence" value="ECO:0007669"/>
    <property type="project" value="UniProtKB-KW"/>
</dbReference>
<comment type="subcellular location">
    <subcellularLocation>
        <location evidence="1">Cell envelope</location>
    </subcellularLocation>
</comment>
<dbReference type="Proteomes" id="UP000052013">
    <property type="component" value="Unassembled WGS sequence"/>
</dbReference>
<dbReference type="Pfam" id="PF00496">
    <property type="entry name" value="SBP_bac_5"/>
    <property type="match status" value="1"/>
</dbReference>
<sequence>MKHKLLTLAMTILMAGSLAACGKSAAHSGKTLNVTLPDEPATVDPNTAYDTNSASLITQTMEGLYKYDKNNRIVAGVATKVVKPTNNGKTYRFQLRKNAKWSNGQPVTANDFVTSFRRTVNPKTKAQFASVYDCFKNFDAVQAGKMSPDKLGVKALNSRTLQIQLTRAVPYFNDLVTNKYLPINSKSVSKYGKQFGTSSTKSVYDGPYKLVGWSGSNSSWHYVKNPYYWNAHNVKIPKVNVTVTKEQNTAVNLFKSGKIQVTSVTGQYVRENKNDPEMHTHLTGRENYLYFNNKKPQTDSENLRQAISAVINRKELVNNVLQDGSKQMLSAVPEGDQKDPANGKDMAKEVGNLLPQNVAKAKQYWNAYLKEVGKKQVTLNLLTDDTDQDKHTGEYIQSVAQKNLKGLKVTMTSIPHAQHVSRDFAGNFEMNLTGWSTNWLDASDFLGLGTSTNQVNFTHLKNAKFDSLMNQSNHLSGQARYNKLVQADKYFTAFKGYVPLYQPAQANLISKHVGGLKYSLLNDAQYQYAYWK</sequence>
<evidence type="ECO:0000313" key="9">
    <source>
        <dbReference type="Proteomes" id="UP000052013"/>
    </source>
</evidence>
<evidence type="ECO:0000313" key="8">
    <source>
        <dbReference type="EMBL" id="KRL67746.1"/>
    </source>
</evidence>
<dbReference type="InterPro" id="IPR000914">
    <property type="entry name" value="SBP_5_dom"/>
</dbReference>
<dbReference type="STRING" id="1423739.FC85_GL002602"/>
<reference evidence="8 9" key="1">
    <citation type="journal article" date="2015" name="Genome Announc.">
        <title>Expanding the biotechnology potential of lactobacilli through comparative genomics of 213 strains and associated genera.</title>
        <authorList>
            <person name="Sun Z."/>
            <person name="Harris H.M."/>
            <person name="McCann A."/>
            <person name="Guo C."/>
            <person name="Argimon S."/>
            <person name="Zhang W."/>
            <person name="Yang X."/>
            <person name="Jeffery I.B."/>
            <person name="Cooney J.C."/>
            <person name="Kagawa T.F."/>
            <person name="Liu W."/>
            <person name="Song Y."/>
            <person name="Salvetti E."/>
            <person name="Wrobel A."/>
            <person name="Rasinkangas P."/>
            <person name="Parkhill J."/>
            <person name="Rea M.C."/>
            <person name="O'Sullivan O."/>
            <person name="Ritari J."/>
            <person name="Douillard F.P."/>
            <person name="Paul Ross R."/>
            <person name="Yang R."/>
            <person name="Briner A.E."/>
            <person name="Felis G.E."/>
            <person name="de Vos W.M."/>
            <person name="Barrangou R."/>
            <person name="Klaenhammer T.R."/>
            <person name="Caufield P.W."/>
            <person name="Cui Y."/>
            <person name="Zhang H."/>
            <person name="O'Toole P.W."/>
        </authorList>
    </citation>
    <scope>NUCLEOTIDE SEQUENCE [LARGE SCALE GENOMIC DNA]</scope>
    <source>
        <strain evidence="8 9">DSM 14421</strain>
    </source>
</reference>
<dbReference type="Gene3D" id="3.10.105.10">
    <property type="entry name" value="Dipeptide-binding Protein, Domain 3"/>
    <property type="match status" value="1"/>
</dbReference>
<dbReference type="EMBL" id="AZEY01000029">
    <property type="protein sequence ID" value="KRL67746.1"/>
    <property type="molecule type" value="Genomic_DNA"/>
</dbReference>
<dbReference type="SUPFAM" id="SSF53850">
    <property type="entry name" value="Periplasmic binding protein-like II"/>
    <property type="match status" value="1"/>
</dbReference>
<protein>
    <submittedName>
        <fullName evidence="8">ABC-type oligopeptide transport system, periplasmic component</fullName>
    </submittedName>
</protein>
<dbReference type="PANTHER" id="PTHR30290">
    <property type="entry name" value="PERIPLASMIC BINDING COMPONENT OF ABC TRANSPORTER"/>
    <property type="match status" value="1"/>
</dbReference>
<dbReference type="GO" id="GO:0043190">
    <property type="term" value="C:ATP-binding cassette (ABC) transporter complex"/>
    <property type="evidence" value="ECO:0007669"/>
    <property type="project" value="InterPro"/>
</dbReference>
<gene>
    <name evidence="8" type="ORF">FC85_GL002602</name>
</gene>
<keyword evidence="3" id="KW-0813">Transport</keyword>
<dbReference type="PANTHER" id="PTHR30290:SF10">
    <property type="entry name" value="PERIPLASMIC OLIGOPEPTIDE-BINDING PROTEIN-RELATED"/>
    <property type="match status" value="1"/>
</dbReference>
<keyword evidence="5" id="KW-0571">Peptide transport</keyword>
<dbReference type="GO" id="GO:0042597">
    <property type="term" value="C:periplasmic space"/>
    <property type="evidence" value="ECO:0007669"/>
    <property type="project" value="UniProtKB-ARBA"/>
</dbReference>
<dbReference type="InterPro" id="IPR030678">
    <property type="entry name" value="Peptide/Ni-bd"/>
</dbReference>
<dbReference type="Gene3D" id="3.40.190.10">
    <property type="entry name" value="Periplasmic binding protein-like II"/>
    <property type="match status" value="1"/>
</dbReference>
<keyword evidence="4 6" id="KW-0732">Signal</keyword>
<evidence type="ECO:0000259" key="7">
    <source>
        <dbReference type="Pfam" id="PF00496"/>
    </source>
</evidence>
<organism evidence="8 9">
    <name type="scientific">Lentilactobacillus diolivorans DSM 14421</name>
    <dbReference type="NCBI Taxonomy" id="1423739"/>
    <lineage>
        <taxon>Bacteria</taxon>
        <taxon>Bacillati</taxon>
        <taxon>Bacillota</taxon>
        <taxon>Bacilli</taxon>
        <taxon>Lactobacillales</taxon>
        <taxon>Lactobacillaceae</taxon>
        <taxon>Lentilactobacillus</taxon>
    </lineage>
</organism>